<dbReference type="AlphaFoldDB" id="A0A4U8QFJ9"/>
<dbReference type="InterPro" id="IPR008407">
    <property type="entry name" value="Brnchd-chn_aa_trnsp_AzlD"/>
</dbReference>
<evidence type="ECO:0000256" key="1">
    <source>
        <dbReference type="SAM" id="Phobius"/>
    </source>
</evidence>
<dbReference type="Pfam" id="PF05437">
    <property type="entry name" value="AzlD"/>
    <property type="match status" value="1"/>
</dbReference>
<feature type="transmembrane region" description="Helical" evidence="1">
    <location>
        <begin position="42"/>
        <end position="60"/>
    </location>
</feature>
<organism evidence="2 3">
    <name type="scientific">Robinsoniella peoriensis</name>
    <dbReference type="NCBI Taxonomy" id="180332"/>
    <lineage>
        <taxon>Bacteria</taxon>
        <taxon>Bacillati</taxon>
        <taxon>Bacillota</taxon>
        <taxon>Clostridia</taxon>
        <taxon>Lachnospirales</taxon>
        <taxon>Lachnospiraceae</taxon>
        <taxon>Robinsoniella</taxon>
    </lineage>
</organism>
<keyword evidence="1" id="KW-0472">Membrane</keyword>
<sequence length="111" mass="12427">MRIPDSQAFIMILIMAGVTFFIRGLPFLLFPGNKKTPAYIMYLGKVLPFAIIGMLVVYCFKNVSVISAPFGIPELIALVVIVFLHVWKRNTLISIGGGTLLYMFLVQVLFQ</sequence>
<reference evidence="2 3" key="1">
    <citation type="journal article" date="2019" name="Anaerobe">
        <title>Detection of Robinsoniella peoriensis in multiple bone samples of a trauma patient.</title>
        <authorList>
            <person name="Schrottner P."/>
            <person name="Hartwich K."/>
            <person name="Bunk B."/>
            <person name="Schober I."/>
            <person name="Helbig S."/>
            <person name="Rudolph W.W."/>
            <person name="Gunzer F."/>
        </authorList>
    </citation>
    <scope>NUCLEOTIDE SEQUENCE [LARGE SCALE GENOMIC DNA]</scope>
    <source>
        <strain evidence="2 3">DSM 106044</strain>
    </source>
</reference>
<accession>A0A4U8QFJ9</accession>
<feature type="transmembrane region" description="Helical" evidence="1">
    <location>
        <begin position="6"/>
        <end position="30"/>
    </location>
</feature>
<name>A0A4U8QFJ9_9FIRM</name>
<keyword evidence="1" id="KW-1133">Transmembrane helix</keyword>
<comment type="caution">
    <text evidence="2">The sequence shown here is derived from an EMBL/GenBank/DDBJ whole genome shotgun (WGS) entry which is preliminary data.</text>
</comment>
<dbReference type="EMBL" id="QGQD01000005">
    <property type="protein sequence ID" value="TLD02893.1"/>
    <property type="molecule type" value="Genomic_DNA"/>
</dbReference>
<dbReference type="OrthoDB" id="308265at2"/>
<keyword evidence="1" id="KW-0812">Transmembrane</keyword>
<evidence type="ECO:0000313" key="3">
    <source>
        <dbReference type="Proteomes" id="UP000306509"/>
    </source>
</evidence>
<feature type="transmembrane region" description="Helical" evidence="1">
    <location>
        <begin position="91"/>
        <end position="110"/>
    </location>
</feature>
<protein>
    <submittedName>
        <fullName evidence="2">Putative membrane protein</fullName>
    </submittedName>
</protein>
<evidence type="ECO:0000313" key="2">
    <source>
        <dbReference type="EMBL" id="TLD02893.1"/>
    </source>
</evidence>
<proteinExistence type="predicted"/>
<gene>
    <name evidence="2" type="ORF">DSM106044_00180</name>
</gene>
<dbReference type="Proteomes" id="UP000306509">
    <property type="component" value="Unassembled WGS sequence"/>
</dbReference>
<dbReference type="RefSeq" id="WP_027294828.1">
    <property type="nucleotide sequence ID" value="NZ_CABMJZ010000115.1"/>
</dbReference>
<dbReference type="PIRSF" id="PIRSF003203">
    <property type="entry name" value="AzlD"/>
    <property type="match status" value="1"/>
</dbReference>
<feature type="transmembrane region" description="Helical" evidence="1">
    <location>
        <begin position="66"/>
        <end position="84"/>
    </location>
</feature>
<keyword evidence="3" id="KW-1185">Reference proteome</keyword>